<name>A0A662DEF3_UNCAE</name>
<dbReference type="PROSITE" id="PS00165">
    <property type="entry name" value="DEHYDRATASE_SER_THR"/>
    <property type="match status" value="1"/>
</dbReference>
<reference evidence="5 6" key="1">
    <citation type="submission" date="2018-06" db="EMBL/GenBank/DDBJ databases">
        <title>Extensive metabolic versatility and redundancy in microbially diverse, dynamic hydrothermal sediments.</title>
        <authorList>
            <person name="Dombrowski N."/>
            <person name="Teske A."/>
            <person name="Baker B.J."/>
        </authorList>
    </citation>
    <scope>NUCLEOTIDE SEQUENCE [LARGE SCALE GENOMIC DNA]</scope>
    <source>
        <strain evidence="5">B3_G15</strain>
    </source>
</reference>
<organism evidence="5 6">
    <name type="scientific">Aerophobetes bacterium</name>
    <dbReference type="NCBI Taxonomy" id="2030807"/>
    <lineage>
        <taxon>Bacteria</taxon>
        <taxon>Candidatus Aerophobota</taxon>
    </lineage>
</organism>
<proteinExistence type="predicted"/>
<evidence type="ECO:0000259" key="4">
    <source>
        <dbReference type="Pfam" id="PF00291"/>
    </source>
</evidence>
<dbReference type="InterPro" id="IPR000634">
    <property type="entry name" value="Ser/Thr_deHydtase_PyrdxlP-BS"/>
</dbReference>
<keyword evidence="2" id="KW-0663">Pyridoxal phosphate</keyword>
<sequence length="319" mass="35742">MDKLICTECGREFFLKEVIWRCKCGGILDVDFKAKFPVNKIKQRRPTLWRYREAIPVEDDKNIVSFDEGFTPLTKIEFNERYVLVKQDHLFPTGSFKDRGACVLISKTKELKIKKVVEDSSGNAGCAIAAYCAKANIDCNIFVPQATASEKLVQIKLYGAKLRKISGTREDTANAALKVAEKEYYASHSWNPFFLHGTKTFAFEVCEQLGWKPPDTIILPVGNGTLLLGAYIGFSELLNAGITDKIPKIIAVQAKNCAPLYNAFRENLREIPKIEKENTLAEGIAIAEPVRGRQIIEAVKKTNGDFIVVDDSEIKESLK</sequence>
<dbReference type="SUPFAM" id="SSF53686">
    <property type="entry name" value="Tryptophan synthase beta subunit-like PLP-dependent enzymes"/>
    <property type="match status" value="1"/>
</dbReference>
<feature type="domain" description="Tryptophan synthase beta chain-like PALP" evidence="4">
    <location>
        <begin position="65"/>
        <end position="317"/>
    </location>
</feature>
<dbReference type="InterPro" id="IPR001926">
    <property type="entry name" value="TrpB-like_PALP"/>
</dbReference>
<gene>
    <name evidence="5" type="ORF">DRJ04_03515</name>
</gene>
<dbReference type="Gene3D" id="3.40.50.1100">
    <property type="match status" value="2"/>
</dbReference>
<dbReference type="PANTHER" id="PTHR48078">
    <property type="entry name" value="THREONINE DEHYDRATASE, MITOCHONDRIAL-RELATED"/>
    <property type="match status" value="1"/>
</dbReference>
<dbReference type="Pfam" id="PF00291">
    <property type="entry name" value="PALP"/>
    <property type="match status" value="1"/>
</dbReference>
<dbReference type="InterPro" id="IPR050147">
    <property type="entry name" value="Ser/Thr_Dehydratase"/>
</dbReference>
<comment type="cofactor">
    <cofactor evidence="1">
        <name>pyridoxal 5'-phosphate</name>
        <dbReference type="ChEBI" id="CHEBI:597326"/>
    </cofactor>
</comment>
<dbReference type="Proteomes" id="UP000280417">
    <property type="component" value="Unassembled WGS sequence"/>
</dbReference>
<keyword evidence="3" id="KW-0456">Lyase</keyword>
<evidence type="ECO:0000256" key="1">
    <source>
        <dbReference type="ARBA" id="ARBA00001933"/>
    </source>
</evidence>
<evidence type="ECO:0000256" key="3">
    <source>
        <dbReference type="ARBA" id="ARBA00023239"/>
    </source>
</evidence>
<dbReference type="AlphaFoldDB" id="A0A662DEF3"/>
<dbReference type="GO" id="GO:0006567">
    <property type="term" value="P:L-threonine catabolic process"/>
    <property type="evidence" value="ECO:0007669"/>
    <property type="project" value="TreeGrafter"/>
</dbReference>
<accession>A0A662DEF3</accession>
<evidence type="ECO:0000313" key="6">
    <source>
        <dbReference type="Proteomes" id="UP000280417"/>
    </source>
</evidence>
<feature type="non-terminal residue" evidence="5">
    <location>
        <position position="319"/>
    </location>
</feature>
<dbReference type="GO" id="GO:0030170">
    <property type="term" value="F:pyridoxal phosphate binding"/>
    <property type="evidence" value="ECO:0007669"/>
    <property type="project" value="InterPro"/>
</dbReference>
<comment type="caution">
    <text evidence="5">The sequence shown here is derived from an EMBL/GenBank/DDBJ whole genome shotgun (WGS) entry which is preliminary data.</text>
</comment>
<dbReference type="CDD" id="cd01563">
    <property type="entry name" value="Thr-synth_1"/>
    <property type="match status" value="1"/>
</dbReference>
<protein>
    <submittedName>
        <fullName evidence="5">Threonine synthase</fullName>
    </submittedName>
</protein>
<dbReference type="EMBL" id="QMQA01000073">
    <property type="protein sequence ID" value="RLE13855.1"/>
    <property type="molecule type" value="Genomic_DNA"/>
</dbReference>
<dbReference type="PANTHER" id="PTHR48078:SF6">
    <property type="entry name" value="L-THREONINE DEHYDRATASE CATABOLIC TDCB"/>
    <property type="match status" value="1"/>
</dbReference>
<evidence type="ECO:0000256" key="2">
    <source>
        <dbReference type="ARBA" id="ARBA00022898"/>
    </source>
</evidence>
<dbReference type="GO" id="GO:0003941">
    <property type="term" value="F:L-serine ammonia-lyase activity"/>
    <property type="evidence" value="ECO:0007669"/>
    <property type="project" value="TreeGrafter"/>
</dbReference>
<dbReference type="InterPro" id="IPR036052">
    <property type="entry name" value="TrpB-like_PALP_sf"/>
</dbReference>
<dbReference type="GO" id="GO:0004794">
    <property type="term" value="F:threonine deaminase activity"/>
    <property type="evidence" value="ECO:0007669"/>
    <property type="project" value="TreeGrafter"/>
</dbReference>
<dbReference type="GO" id="GO:0009097">
    <property type="term" value="P:isoleucine biosynthetic process"/>
    <property type="evidence" value="ECO:0007669"/>
    <property type="project" value="TreeGrafter"/>
</dbReference>
<dbReference type="GO" id="GO:0006565">
    <property type="term" value="P:L-serine catabolic process"/>
    <property type="evidence" value="ECO:0007669"/>
    <property type="project" value="TreeGrafter"/>
</dbReference>
<evidence type="ECO:0000313" key="5">
    <source>
        <dbReference type="EMBL" id="RLE13855.1"/>
    </source>
</evidence>